<keyword evidence="1" id="KW-0433">Leucine-rich repeat</keyword>
<accession>A0AAD4U1I3</accession>
<dbReference type="InterPro" id="IPR050694">
    <property type="entry name" value="LRRC14/PRAME"/>
</dbReference>
<dbReference type="PANTHER" id="PTHR14224">
    <property type="entry name" value="SIMILAR TO PREFERENTIALLY EXPRESSED ANTIGEN IN MELANOMA-LIKE 3"/>
    <property type="match status" value="1"/>
</dbReference>
<dbReference type="Proteomes" id="UP001214576">
    <property type="component" value="Unassembled WGS sequence"/>
</dbReference>
<gene>
    <name evidence="4" type="ORF">MG293_012964</name>
</gene>
<feature type="region of interest" description="Disordered" evidence="3">
    <location>
        <begin position="364"/>
        <end position="419"/>
    </location>
</feature>
<protein>
    <submittedName>
        <fullName evidence="4">Uncharacterized protein</fullName>
    </submittedName>
</protein>
<comment type="caution">
    <text evidence="4">The sequence shown here is derived from an EMBL/GenBank/DDBJ whole genome shotgun (WGS) entry which is preliminary data.</text>
</comment>
<keyword evidence="5" id="KW-1185">Reference proteome</keyword>
<proteinExistence type="predicted"/>
<feature type="compositionally biased region" description="Pro residues" evidence="3">
    <location>
        <begin position="393"/>
        <end position="403"/>
    </location>
</feature>
<keyword evidence="2" id="KW-0677">Repeat</keyword>
<evidence type="ECO:0000313" key="4">
    <source>
        <dbReference type="EMBL" id="KAI4536761.1"/>
    </source>
</evidence>
<sequence length="419" mass="46247">MELFPSLFVEAFQRRHIETLKAMVQAWPFVRLPLGALIDLPHVGPLQAVLEALDILLAQKVPSRRCKLRVLDLRDTDHKFWSMWSGANNRGGTSSGRAPVIEPSSITKQHLAPLRVFTELSLKKRTLNNFLTYLLQWVEQRKASIHLCCKKLKIFSMSMENIVKVLSLVQLDCIQEVQVNCTWHLSTLATFAPFLGRMSNLQRLVLFPIHVSAFRKHEQDHIVQITSQFLRLGHLRDLHLDSPSFLEGCLDQMLSGYVKSGKPYEVQIAFASFAEGQSQVLQLQVHVPNPFGPRSHNGGQGPTNIHAKPRKKWPLLPEAFEGLSGDGGSPVGRAGPVPAYVLHEGEAQTEARVTGADALLTLCSPLGPRTPAPGQRGGRGGGPALAPAEPLLPQQPPLPPEPAPHAHRLLANSMADQLE</sequence>
<reference evidence="4" key="1">
    <citation type="submission" date="2022-03" db="EMBL/GenBank/DDBJ databases">
        <title>Genomic analyses of argali, domestic sheep and their hybrids provide insights into chromosomal evolution, heterosis and genetic basis of agronomic traits.</title>
        <authorList>
            <person name="Li M."/>
        </authorList>
    </citation>
    <scope>NUCLEOTIDE SEQUENCE</scope>
    <source>
        <strain evidence="4">CAU-MHL-2022a</strain>
        <tissue evidence="4">Skin</tissue>
    </source>
</reference>
<dbReference type="AlphaFoldDB" id="A0AAD4U1I3"/>
<evidence type="ECO:0000256" key="1">
    <source>
        <dbReference type="ARBA" id="ARBA00022614"/>
    </source>
</evidence>
<dbReference type="GO" id="GO:0005737">
    <property type="term" value="C:cytoplasm"/>
    <property type="evidence" value="ECO:0007669"/>
    <property type="project" value="TreeGrafter"/>
</dbReference>
<organism evidence="4 5">
    <name type="scientific">Ovis ammon polii</name>
    <dbReference type="NCBI Taxonomy" id="230172"/>
    <lineage>
        <taxon>Eukaryota</taxon>
        <taxon>Metazoa</taxon>
        <taxon>Chordata</taxon>
        <taxon>Craniata</taxon>
        <taxon>Vertebrata</taxon>
        <taxon>Euteleostomi</taxon>
        <taxon>Mammalia</taxon>
        <taxon>Eutheria</taxon>
        <taxon>Laurasiatheria</taxon>
        <taxon>Artiodactyla</taxon>
        <taxon>Ruminantia</taxon>
        <taxon>Pecora</taxon>
        <taxon>Bovidae</taxon>
        <taxon>Caprinae</taxon>
        <taxon>Ovis</taxon>
    </lineage>
</organism>
<evidence type="ECO:0000313" key="5">
    <source>
        <dbReference type="Proteomes" id="UP001214576"/>
    </source>
</evidence>
<evidence type="ECO:0000256" key="3">
    <source>
        <dbReference type="SAM" id="MobiDB-lite"/>
    </source>
</evidence>
<name>A0AAD4U1I3_OVIAM</name>
<dbReference type="EMBL" id="JAKZEL010000015">
    <property type="protein sequence ID" value="KAI4536761.1"/>
    <property type="molecule type" value="Genomic_DNA"/>
</dbReference>
<evidence type="ECO:0000256" key="2">
    <source>
        <dbReference type="ARBA" id="ARBA00022737"/>
    </source>
</evidence>
<dbReference type="PANTHER" id="PTHR14224:SF12">
    <property type="entry name" value="PRAME NUCLEAR RECEPTOR TRANSCRIPTIONAL REGULATOR"/>
    <property type="match status" value="1"/>
</dbReference>